<evidence type="ECO:0000313" key="3">
    <source>
        <dbReference type="Proteomes" id="UP000654075"/>
    </source>
</evidence>
<comment type="caution">
    <text evidence="2">The sequence shown here is derived from an EMBL/GenBank/DDBJ whole genome shotgun (WGS) entry which is preliminary data.</text>
</comment>
<sequence>ELADAAATGAPASKKRRTVGRVGTHGLSPEGWRPVPGFEASELRVARCAKKLPKTQSWCFVPLIFSALGKVPEHLQREDTSTENQIADAQQVWENLFSHWS</sequence>
<organism evidence="2 3">
    <name type="scientific">Polarella glacialis</name>
    <name type="common">Dinoflagellate</name>
    <dbReference type="NCBI Taxonomy" id="89957"/>
    <lineage>
        <taxon>Eukaryota</taxon>
        <taxon>Sar</taxon>
        <taxon>Alveolata</taxon>
        <taxon>Dinophyceae</taxon>
        <taxon>Suessiales</taxon>
        <taxon>Suessiaceae</taxon>
        <taxon>Polarella</taxon>
    </lineage>
</organism>
<dbReference type="OrthoDB" id="10616211at2759"/>
<feature type="region of interest" description="Disordered" evidence="1">
    <location>
        <begin position="1"/>
        <end position="33"/>
    </location>
</feature>
<dbReference type="Proteomes" id="UP000654075">
    <property type="component" value="Unassembled WGS sequence"/>
</dbReference>
<feature type="non-terminal residue" evidence="2">
    <location>
        <position position="1"/>
    </location>
</feature>
<protein>
    <submittedName>
        <fullName evidence="2">Uncharacterized protein</fullName>
    </submittedName>
</protein>
<name>A0A813HS20_POLGL</name>
<proteinExistence type="predicted"/>
<accession>A0A813HS20</accession>
<keyword evidence="3" id="KW-1185">Reference proteome</keyword>
<evidence type="ECO:0000313" key="2">
    <source>
        <dbReference type="EMBL" id="CAE8641031.1"/>
    </source>
</evidence>
<feature type="non-terminal residue" evidence="2">
    <location>
        <position position="101"/>
    </location>
</feature>
<evidence type="ECO:0000256" key="1">
    <source>
        <dbReference type="SAM" id="MobiDB-lite"/>
    </source>
</evidence>
<gene>
    <name evidence="2" type="ORF">PGLA1383_LOCUS55758</name>
</gene>
<dbReference type="AlphaFoldDB" id="A0A813HS20"/>
<reference evidence="2" key="1">
    <citation type="submission" date="2021-02" db="EMBL/GenBank/DDBJ databases">
        <authorList>
            <person name="Dougan E. K."/>
            <person name="Rhodes N."/>
            <person name="Thang M."/>
            <person name="Chan C."/>
        </authorList>
    </citation>
    <scope>NUCLEOTIDE SEQUENCE</scope>
</reference>
<dbReference type="EMBL" id="CAJNNV010032787">
    <property type="protein sequence ID" value="CAE8641031.1"/>
    <property type="molecule type" value="Genomic_DNA"/>
</dbReference>